<accession>A0ABQ9WRQ2</accession>
<dbReference type="EMBL" id="JARBJD010000427">
    <property type="protein sequence ID" value="KAK2942179.1"/>
    <property type="molecule type" value="Genomic_DNA"/>
</dbReference>
<gene>
    <name evidence="1" type="ORF">BLNAU_22906</name>
</gene>
<sequence>MEDQPVCLSSSIDASLVKAKYPFDDALQDRAVQFLDNLEPEYDEEDRGDRLVIDLVPSSDGSPSRFVESILTLHLSPRSTMVAAALSLLKAVLFSSKPPIRLHLVKSGIVTNVLTPVHSHTPTISGKEPIFHHLQASDLIPVIPVGSDPS</sequence>
<comment type="caution">
    <text evidence="1">The sequence shown here is derived from an EMBL/GenBank/DDBJ whole genome shotgun (WGS) entry which is preliminary data.</text>
</comment>
<evidence type="ECO:0000313" key="1">
    <source>
        <dbReference type="EMBL" id="KAK2942179.1"/>
    </source>
</evidence>
<name>A0ABQ9WRQ2_9EUKA</name>
<protein>
    <submittedName>
        <fullName evidence="1">Uncharacterized protein</fullName>
    </submittedName>
</protein>
<dbReference type="Proteomes" id="UP001281761">
    <property type="component" value="Unassembled WGS sequence"/>
</dbReference>
<reference evidence="1 2" key="1">
    <citation type="journal article" date="2022" name="bioRxiv">
        <title>Genomics of Preaxostyla Flagellates Illuminates Evolutionary Transitions and the Path Towards Mitochondrial Loss.</title>
        <authorList>
            <person name="Novak L.V.F."/>
            <person name="Treitli S.C."/>
            <person name="Pyrih J."/>
            <person name="Halakuc P."/>
            <person name="Pipaliya S.V."/>
            <person name="Vacek V."/>
            <person name="Brzon O."/>
            <person name="Soukal P."/>
            <person name="Eme L."/>
            <person name="Dacks J.B."/>
            <person name="Karnkowska A."/>
            <person name="Elias M."/>
            <person name="Hampl V."/>
        </authorList>
    </citation>
    <scope>NUCLEOTIDE SEQUENCE [LARGE SCALE GENOMIC DNA]</scope>
    <source>
        <strain evidence="1">NAU3</strain>
        <tissue evidence="1">Gut</tissue>
    </source>
</reference>
<keyword evidence="2" id="KW-1185">Reference proteome</keyword>
<organism evidence="1 2">
    <name type="scientific">Blattamonas nauphoetae</name>
    <dbReference type="NCBI Taxonomy" id="2049346"/>
    <lineage>
        <taxon>Eukaryota</taxon>
        <taxon>Metamonada</taxon>
        <taxon>Preaxostyla</taxon>
        <taxon>Oxymonadida</taxon>
        <taxon>Blattamonas</taxon>
    </lineage>
</organism>
<evidence type="ECO:0000313" key="2">
    <source>
        <dbReference type="Proteomes" id="UP001281761"/>
    </source>
</evidence>
<proteinExistence type="predicted"/>